<sequence length="71" mass="8233">MRHNQHDPLSPTVLDEEIVKVDTPHPIIAQGWSLERNRQHKDNGDSQAVFNALETVLKDSLERLKTRRHVD</sequence>
<dbReference type="Proteomes" id="UP000316621">
    <property type="component" value="Chromosome 4"/>
</dbReference>
<proteinExistence type="predicted"/>
<reference evidence="1 2" key="1">
    <citation type="journal article" date="2018" name="Science">
        <title>The opium poppy genome and morphinan production.</title>
        <authorList>
            <person name="Guo L."/>
            <person name="Winzer T."/>
            <person name="Yang X."/>
            <person name="Li Y."/>
            <person name="Ning Z."/>
            <person name="He Z."/>
            <person name="Teodor R."/>
            <person name="Lu Y."/>
            <person name="Bowser T.A."/>
            <person name="Graham I.A."/>
            <person name="Ye K."/>
        </authorList>
    </citation>
    <scope>NUCLEOTIDE SEQUENCE [LARGE SCALE GENOMIC DNA]</scope>
    <source>
        <strain evidence="2">cv. HN1</strain>
        <tissue evidence="1">Leaves</tissue>
    </source>
</reference>
<protein>
    <submittedName>
        <fullName evidence="1">Uncharacterized protein</fullName>
    </submittedName>
</protein>
<dbReference type="Gramene" id="RZC58109">
    <property type="protein sequence ID" value="RZC58109"/>
    <property type="gene ID" value="C5167_005418"/>
</dbReference>
<gene>
    <name evidence="1" type="ORF">C5167_005418</name>
</gene>
<evidence type="ECO:0000313" key="1">
    <source>
        <dbReference type="EMBL" id="RZC58109.1"/>
    </source>
</evidence>
<evidence type="ECO:0000313" key="2">
    <source>
        <dbReference type="Proteomes" id="UP000316621"/>
    </source>
</evidence>
<dbReference type="AlphaFoldDB" id="A0A4Y7JEC8"/>
<name>A0A4Y7JEC8_PAPSO</name>
<accession>A0A4Y7JEC8</accession>
<dbReference type="EMBL" id="CM010718">
    <property type="protein sequence ID" value="RZC58109.1"/>
    <property type="molecule type" value="Genomic_DNA"/>
</dbReference>
<organism evidence="1 2">
    <name type="scientific">Papaver somniferum</name>
    <name type="common">Opium poppy</name>
    <dbReference type="NCBI Taxonomy" id="3469"/>
    <lineage>
        <taxon>Eukaryota</taxon>
        <taxon>Viridiplantae</taxon>
        <taxon>Streptophyta</taxon>
        <taxon>Embryophyta</taxon>
        <taxon>Tracheophyta</taxon>
        <taxon>Spermatophyta</taxon>
        <taxon>Magnoliopsida</taxon>
        <taxon>Ranunculales</taxon>
        <taxon>Papaveraceae</taxon>
        <taxon>Papaveroideae</taxon>
        <taxon>Papaver</taxon>
    </lineage>
</organism>
<keyword evidence="2" id="KW-1185">Reference proteome</keyword>